<name>A0ABN2NZL3_9ACTN</name>
<reference evidence="1 2" key="1">
    <citation type="journal article" date="2019" name="Int. J. Syst. Evol. Microbiol.">
        <title>The Global Catalogue of Microorganisms (GCM) 10K type strain sequencing project: providing services to taxonomists for standard genome sequencing and annotation.</title>
        <authorList>
            <consortium name="The Broad Institute Genomics Platform"/>
            <consortium name="The Broad Institute Genome Sequencing Center for Infectious Disease"/>
            <person name="Wu L."/>
            <person name="Ma J."/>
        </authorList>
    </citation>
    <scope>NUCLEOTIDE SEQUENCE [LARGE SCALE GENOMIC DNA]</scope>
    <source>
        <strain evidence="1 2">JCM 14046</strain>
    </source>
</reference>
<dbReference type="EMBL" id="BAAAMY010000001">
    <property type="protein sequence ID" value="GAA1906082.1"/>
    <property type="molecule type" value="Genomic_DNA"/>
</dbReference>
<gene>
    <name evidence="1" type="ORF">GCM10009737_03600</name>
</gene>
<dbReference type="InterPro" id="IPR023393">
    <property type="entry name" value="START-like_dom_sf"/>
</dbReference>
<organism evidence="1 2">
    <name type="scientific">Nocardioides lentus</name>
    <dbReference type="NCBI Taxonomy" id="338077"/>
    <lineage>
        <taxon>Bacteria</taxon>
        <taxon>Bacillati</taxon>
        <taxon>Actinomycetota</taxon>
        <taxon>Actinomycetes</taxon>
        <taxon>Propionibacteriales</taxon>
        <taxon>Nocardioidaceae</taxon>
        <taxon>Nocardioides</taxon>
    </lineage>
</organism>
<evidence type="ECO:0000313" key="1">
    <source>
        <dbReference type="EMBL" id="GAA1906082.1"/>
    </source>
</evidence>
<dbReference type="Pfam" id="PF10604">
    <property type="entry name" value="Polyketide_cyc2"/>
    <property type="match status" value="1"/>
</dbReference>
<proteinExistence type="predicted"/>
<dbReference type="Proteomes" id="UP001501612">
    <property type="component" value="Unassembled WGS sequence"/>
</dbReference>
<keyword evidence="2" id="KW-1185">Reference proteome</keyword>
<dbReference type="Gene3D" id="3.30.530.20">
    <property type="match status" value="1"/>
</dbReference>
<dbReference type="CDD" id="cd07812">
    <property type="entry name" value="SRPBCC"/>
    <property type="match status" value="1"/>
</dbReference>
<dbReference type="SUPFAM" id="SSF55961">
    <property type="entry name" value="Bet v1-like"/>
    <property type="match status" value="1"/>
</dbReference>
<dbReference type="InterPro" id="IPR019587">
    <property type="entry name" value="Polyketide_cyclase/dehydratase"/>
</dbReference>
<sequence>MSDTTQTPTELEASIEIAAEPAAVWKLVSDLPRLAEWSPQVVRTLVRRPLTVGSRMLNVNHQGWKVWPTTAKVVALEPHRRVAFRITENRTVWSFELEPTTVAGVPGTRVVHRRETPQGVSALSNRLVDAVLGGQETFTADLRAGMRQTLARVKAEAER</sequence>
<accession>A0ABN2NZL3</accession>
<evidence type="ECO:0000313" key="2">
    <source>
        <dbReference type="Proteomes" id="UP001501612"/>
    </source>
</evidence>
<comment type="caution">
    <text evidence="1">The sequence shown here is derived from an EMBL/GenBank/DDBJ whole genome shotgun (WGS) entry which is preliminary data.</text>
</comment>
<dbReference type="RefSeq" id="WP_344002848.1">
    <property type="nucleotide sequence ID" value="NZ_BAAAMY010000001.1"/>
</dbReference>
<protein>
    <submittedName>
        <fullName evidence="1">SRPBCC family protein</fullName>
    </submittedName>
</protein>